<dbReference type="KEGG" id="ovi:T265_07862"/>
<reference evidence="1 2" key="1">
    <citation type="submission" date="2013-11" db="EMBL/GenBank/DDBJ databases">
        <title>Opisthorchis viverrini - life in the bile duct.</title>
        <authorList>
            <person name="Young N.D."/>
            <person name="Nagarajan N."/>
            <person name="Lin S.J."/>
            <person name="Korhonen P.K."/>
            <person name="Jex A.R."/>
            <person name="Hall R.S."/>
            <person name="Safavi-Hemami H."/>
            <person name="Kaewkong W."/>
            <person name="Bertrand D."/>
            <person name="Gao S."/>
            <person name="Seet Q."/>
            <person name="Wongkham S."/>
            <person name="Teh B.T."/>
            <person name="Wongkham C."/>
            <person name="Intapan P.M."/>
            <person name="Maleewong W."/>
            <person name="Yang X."/>
            <person name="Hu M."/>
            <person name="Wang Z."/>
            <person name="Hofmann A."/>
            <person name="Sternberg P.W."/>
            <person name="Tan P."/>
            <person name="Wang J."/>
            <person name="Gasser R.B."/>
        </authorList>
    </citation>
    <scope>NUCLEOTIDE SEQUENCE [LARGE SCALE GENOMIC DNA]</scope>
</reference>
<evidence type="ECO:0000313" key="1">
    <source>
        <dbReference type="EMBL" id="KER24499.1"/>
    </source>
</evidence>
<sequence length="100" mass="11477">MDGAHTNTPWCNATGCPSLQRVPDCHTRFSPLAHATRFAESTSHLHPLDLTFLEEMMALISMPFIKRDLFALRECRTTVVDVNIPPDGRQMLVWNERRQK</sequence>
<gene>
    <name evidence="1" type="ORF">T265_07862</name>
</gene>
<organism evidence="1 2">
    <name type="scientific">Opisthorchis viverrini</name>
    <name type="common">Southeast Asian liver fluke</name>
    <dbReference type="NCBI Taxonomy" id="6198"/>
    <lineage>
        <taxon>Eukaryota</taxon>
        <taxon>Metazoa</taxon>
        <taxon>Spiralia</taxon>
        <taxon>Lophotrochozoa</taxon>
        <taxon>Platyhelminthes</taxon>
        <taxon>Trematoda</taxon>
        <taxon>Digenea</taxon>
        <taxon>Opisthorchiida</taxon>
        <taxon>Opisthorchiata</taxon>
        <taxon>Opisthorchiidae</taxon>
        <taxon>Opisthorchis</taxon>
    </lineage>
</organism>
<name>A0A075AAA0_OPIVI</name>
<accession>A0A075AAA0</accession>
<keyword evidence="2" id="KW-1185">Reference proteome</keyword>
<dbReference type="CTD" id="20322041"/>
<evidence type="ECO:0000313" key="2">
    <source>
        <dbReference type="Proteomes" id="UP000054324"/>
    </source>
</evidence>
<dbReference type="AlphaFoldDB" id="A0A075AAA0"/>
<dbReference type="Proteomes" id="UP000054324">
    <property type="component" value="Unassembled WGS sequence"/>
</dbReference>
<proteinExistence type="predicted"/>
<dbReference type="GeneID" id="20322041"/>
<protein>
    <submittedName>
        <fullName evidence="1">Uncharacterized protein</fullName>
    </submittedName>
</protein>
<dbReference type="EMBL" id="KL596808">
    <property type="protein sequence ID" value="KER24499.1"/>
    <property type="molecule type" value="Genomic_DNA"/>
</dbReference>
<dbReference type="RefSeq" id="XP_009171766.1">
    <property type="nucleotide sequence ID" value="XM_009173502.1"/>
</dbReference>